<evidence type="ECO:0000313" key="2">
    <source>
        <dbReference type="Proteomes" id="UP000260644"/>
    </source>
</evidence>
<comment type="caution">
    <text evidence="1">The sequence shown here is derived from an EMBL/GenBank/DDBJ whole genome shotgun (WGS) entry which is preliminary data.</text>
</comment>
<dbReference type="OrthoDB" id="1362641at2"/>
<dbReference type="EMBL" id="QPMM01000009">
    <property type="protein sequence ID" value="RFS21140.1"/>
    <property type="molecule type" value="Genomic_DNA"/>
</dbReference>
<name>A0A3E1Y7S8_9BACT</name>
<protein>
    <recommendedName>
        <fullName evidence="3">Lipoprotein</fullName>
    </recommendedName>
</protein>
<evidence type="ECO:0008006" key="3">
    <source>
        <dbReference type="Google" id="ProtNLM"/>
    </source>
</evidence>
<evidence type="ECO:0000313" key="1">
    <source>
        <dbReference type="EMBL" id="RFS21140.1"/>
    </source>
</evidence>
<dbReference type="PROSITE" id="PS51257">
    <property type="entry name" value="PROKAR_LIPOPROTEIN"/>
    <property type="match status" value="1"/>
</dbReference>
<proteinExistence type="predicted"/>
<sequence>MSKRFLLFSLSCFALGCIKNDKDYVEPTQAMFWISQNLGCGPIAVTINGVTHTITNTYPELPDCGATNTATFDLTPGVYSYKASCSSQSWEGNITVIKEACTSLELKKK</sequence>
<gene>
    <name evidence="1" type="ORF">DVR12_17550</name>
</gene>
<dbReference type="Proteomes" id="UP000260644">
    <property type="component" value="Unassembled WGS sequence"/>
</dbReference>
<dbReference type="AlphaFoldDB" id="A0A3E1Y7S8"/>
<keyword evidence="2" id="KW-1185">Reference proteome</keyword>
<reference evidence="1 2" key="1">
    <citation type="submission" date="2018-07" db="EMBL/GenBank/DDBJ databases">
        <title>Chitinophaga K2CV101002-2 sp. nov., isolated from a monsoon evergreen broad-leaved forest soil.</title>
        <authorList>
            <person name="Lv Y."/>
        </authorList>
    </citation>
    <scope>NUCLEOTIDE SEQUENCE [LARGE SCALE GENOMIC DNA]</scope>
    <source>
        <strain evidence="1 2">GDMCC 1.1288</strain>
    </source>
</reference>
<dbReference type="RefSeq" id="WP_116977088.1">
    <property type="nucleotide sequence ID" value="NZ_QPMM01000009.1"/>
</dbReference>
<accession>A0A3E1Y7S8</accession>
<organism evidence="1 2">
    <name type="scientific">Chitinophaga silvatica</name>
    <dbReference type="NCBI Taxonomy" id="2282649"/>
    <lineage>
        <taxon>Bacteria</taxon>
        <taxon>Pseudomonadati</taxon>
        <taxon>Bacteroidota</taxon>
        <taxon>Chitinophagia</taxon>
        <taxon>Chitinophagales</taxon>
        <taxon>Chitinophagaceae</taxon>
        <taxon>Chitinophaga</taxon>
    </lineage>
</organism>